<dbReference type="EMBL" id="VNJI01000031">
    <property type="protein sequence ID" value="TVY07803.1"/>
    <property type="molecule type" value="Genomic_DNA"/>
</dbReference>
<dbReference type="InterPro" id="IPR050768">
    <property type="entry name" value="UPF0353/GerABKA_families"/>
</dbReference>
<organism evidence="4 5">
    <name type="scientific">Paenibacillus cremeus</name>
    <dbReference type="NCBI Taxonomy" id="2163881"/>
    <lineage>
        <taxon>Bacteria</taxon>
        <taxon>Bacillati</taxon>
        <taxon>Bacillota</taxon>
        <taxon>Bacilli</taxon>
        <taxon>Bacillales</taxon>
        <taxon>Paenibacillaceae</taxon>
        <taxon>Paenibacillus</taxon>
    </lineage>
</organism>
<sequence>MSYLDKLLRQSAASKQPSGIPVQQRLGDHLESNVGFFKEAFSYPANNSLKIRELFIPVLELEAVILYIEGAVDTQKIQKHIIDPLLDPSLILTSDEDITKSLLKGTLTTSDGYQILDIQACLNDLLNGNTLILFEGLSDALSIYTQGFEKRAISSPKTENVLIGPKESFVESAFTNRSLIRKHIKDVNLMFETILIDERAKNQISIVYLKDVAGPDLIDKVKKRVAQIGKSSVQTLSILAQHIEERPYSVIPTTIMTERPDRACSFILEGHVAILMENSPYALVVPVTFWALFQTAEDIYTRWAYGNFIRIVRLLAIFIALLLPSLYVAVSTFHEEMIQTDLLLAIGATRERVPFPALVEVLIMEVAFELIREAGIRIPTMMGPTIGIVGALILGQAAVDANIISPILVIIVALTGLSSFAIAEINFNFGVRILRFLVLFISSLLGFFGIALFLSALLAYMVSLKSFGVPFLSPLAPFNRSSNDMIYRSPVWKMWLRPTNQEPLDKVRGNKPEGNARK</sequence>
<evidence type="ECO:0000256" key="2">
    <source>
        <dbReference type="ARBA" id="ARBA00023136"/>
    </source>
</evidence>
<dbReference type="OrthoDB" id="9772630at2"/>
<keyword evidence="5" id="KW-1185">Reference proteome</keyword>
<name>A0A559K6T7_9BACL</name>
<dbReference type="InterPro" id="IPR004995">
    <property type="entry name" value="Spore_Ger"/>
</dbReference>
<accession>A0A559K6T7</accession>
<comment type="similarity">
    <text evidence="1">Belongs to the GerABKA family.</text>
</comment>
<dbReference type="Proteomes" id="UP000317036">
    <property type="component" value="Unassembled WGS sequence"/>
</dbReference>
<evidence type="ECO:0000256" key="3">
    <source>
        <dbReference type="SAM" id="Phobius"/>
    </source>
</evidence>
<dbReference type="PIRSF" id="PIRSF005690">
    <property type="entry name" value="GerBA"/>
    <property type="match status" value="1"/>
</dbReference>
<evidence type="ECO:0000256" key="1">
    <source>
        <dbReference type="ARBA" id="ARBA00005278"/>
    </source>
</evidence>
<dbReference type="Pfam" id="PF03323">
    <property type="entry name" value="GerA"/>
    <property type="match status" value="1"/>
</dbReference>
<dbReference type="RefSeq" id="WP_144850891.1">
    <property type="nucleotide sequence ID" value="NZ_VNJI01000031.1"/>
</dbReference>
<keyword evidence="3" id="KW-1133">Transmembrane helix</keyword>
<dbReference type="AlphaFoldDB" id="A0A559K6T7"/>
<dbReference type="GO" id="GO:0009847">
    <property type="term" value="P:spore germination"/>
    <property type="evidence" value="ECO:0007669"/>
    <property type="project" value="InterPro"/>
</dbReference>
<comment type="caution">
    <text evidence="4">The sequence shown here is derived from an EMBL/GenBank/DDBJ whole genome shotgun (WGS) entry which is preliminary data.</text>
</comment>
<keyword evidence="3" id="KW-0812">Transmembrane</keyword>
<keyword evidence="2 3" id="KW-0472">Membrane</keyword>
<evidence type="ECO:0000313" key="5">
    <source>
        <dbReference type="Proteomes" id="UP000317036"/>
    </source>
</evidence>
<reference evidence="4 5" key="1">
    <citation type="submission" date="2019-07" db="EMBL/GenBank/DDBJ databases">
        <authorList>
            <person name="Kim J."/>
        </authorList>
    </citation>
    <scope>NUCLEOTIDE SEQUENCE [LARGE SCALE GENOMIC DNA]</scope>
    <source>
        <strain evidence="4 5">JC52</strain>
    </source>
</reference>
<proteinExistence type="inferred from homology"/>
<dbReference type="PANTHER" id="PTHR22550">
    <property type="entry name" value="SPORE GERMINATION PROTEIN"/>
    <property type="match status" value="1"/>
</dbReference>
<protein>
    <submittedName>
        <fullName evidence="4">Spore germination protein</fullName>
    </submittedName>
</protein>
<feature type="transmembrane region" description="Helical" evidence="3">
    <location>
        <begin position="311"/>
        <end position="333"/>
    </location>
</feature>
<gene>
    <name evidence="4" type="ORF">FPZ49_21835</name>
</gene>
<feature type="transmembrane region" description="Helical" evidence="3">
    <location>
        <begin position="403"/>
        <end position="425"/>
    </location>
</feature>
<dbReference type="GO" id="GO:0016020">
    <property type="term" value="C:membrane"/>
    <property type="evidence" value="ECO:0007669"/>
    <property type="project" value="InterPro"/>
</dbReference>
<feature type="transmembrane region" description="Helical" evidence="3">
    <location>
        <begin position="437"/>
        <end position="462"/>
    </location>
</feature>
<feature type="transmembrane region" description="Helical" evidence="3">
    <location>
        <begin position="378"/>
        <end position="397"/>
    </location>
</feature>
<dbReference type="PANTHER" id="PTHR22550:SF5">
    <property type="entry name" value="LEUCINE ZIPPER PROTEIN 4"/>
    <property type="match status" value="1"/>
</dbReference>
<evidence type="ECO:0000313" key="4">
    <source>
        <dbReference type="EMBL" id="TVY07803.1"/>
    </source>
</evidence>